<dbReference type="PANTHER" id="PTHR43404:SF2">
    <property type="entry name" value="LIPOPOLYSACCHARIDE CHOLINEPHOSPHOTRANSFERASE LICD"/>
    <property type="match status" value="1"/>
</dbReference>
<sequence>MTLLDEMDDSLSIELEQLFSLKNHEEILSESSQSQFNYHSKLNEKEIQILYQLVYDLVLAAEKFKITLFADGGTLLGAVRHKGLIPWDDDIDFSILNAESKKFEALLLPQLKTWGYDYSLWWYGGWRIFPSNSDIIISEAETHCRFPFADIFIMKPDTNGHLSYIHGSAKALWPSGLALESLLPLE</sequence>
<dbReference type="AlphaFoldDB" id="A0A914DVK1"/>
<dbReference type="InterPro" id="IPR052942">
    <property type="entry name" value="LPS_cholinephosphotransferase"/>
</dbReference>
<feature type="domain" description="LicD/FKTN/FKRP nucleotidyltransferase" evidence="1">
    <location>
        <begin position="62"/>
        <end position="155"/>
    </location>
</feature>
<evidence type="ECO:0000313" key="2">
    <source>
        <dbReference type="Proteomes" id="UP000887540"/>
    </source>
</evidence>
<evidence type="ECO:0000259" key="1">
    <source>
        <dbReference type="Pfam" id="PF04991"/>
    </source>
</evidence>
<dbReference type="WBParaSite" id="ACRNAN_scaffold4357.g30892.t1">
    <property type="protein sequence ID" value="ACRNAN_scaffold4357.g30892.t1"/>
    <property type="gene ID" value="ACRNAN_scaffold4357.g30892"/>
</dbReference>
<dbReference type="GO" id="GO:0009100">
    <property type="term" value="P:glycoprotein metabolic process"/>
    <property type="evidence" value="ECO:0007669"/>
    <property type="project" value="UniProtKB-ARBA"/>
</dbReference>
<proteinExistence type="predicted"/>
<protein>
    <submittedName>
        <fullName evidence="3">LicD family protein</fullName>
    </submittedName>
</protein>
<dbReference type="Pfam" id="PF04991">
    <property type="entry name" value="LicD"/>
    <property type="match status" value="1"/>
</dbReference>
<keyword evidence="2" id="KW-1185">Reference proteome</keyword>
<dbReference type="InterPro" id="IPR007074">
    <property type="entry name" value="LicD/FKTN/FKRP_NTP_transf"/>
</dbReference>
<dbReference type="PANTHER" id="PTHR43404">
    <property type="entry name" value="LIPOPOLYSACCHARIDE CHOLINEPHOSPHOTRANSFERASE LICD"/>
    <property type="match status" value="1"/>
</dbReference>
<accession>A0A914DVK1</accession>
<evidence type="ECO:0000313" key="3">
    <source>
        <dbReference type="WBParaSite" id="ACRNAN_scaffold4357.g30892.t1"/>
    </source>
</evidence>
<dbReference type="Proteomes" id="UP000887540">
    <property type="component" value="Unplaced"/>
</dbReference>
<reference evidence="3" key="1">
    <citation type="submission" date="2022-11" db="UniProtKB">
        <authorList>
            <consortium name="WormBaseParasite"/>
        </authorList>
    </citation>
    <scope>IDENTIFICATION</scope>
</reference>
<name>A0A914DVK1_9BILA</name>
<organism evidence="2 3">
    <name type="scientific">Acrobeloides nanus</name>
    <dbReference type="NCBI Taxonomy" id="290746"/>
    <lineage>
        <taxon>Eukaryota</taxon>
        <taxon>Metazoa</taxon>
        <taxon>Ecdysozoa</taxon>
        <taxon>Nematoda</taxon>
        <taxon>Chromadorea</taxon>
        <taxon>Rhabditida</taxon>
        <taxon>Tylenchina</taxon>
        <taxon>Cephalobomorpha</taxon>
        <taxon>Cephaloboidea</taxon>
        <taxon>Cephalobidae</taxon>
        <taxon>Acrobeloides</taxon>
    </lineage>
</organism>